<feature type="transmembrane region" description="Helical" evidence="1">
    <location>
        <begin position="21"/>
        <end position="40"/>
    </location>
</feature>
<dbReference type="Proteomes" id="UP000011991">
    <property type="component" value="Unassembled WGS sequence"/>
</dbReference>
<dbReference type="AlphaFoldDB" id="M5R8V0"/>
<reference evidence="2 3" key="1">
    <citation type="journal article" date="2013" name="Mar. Genomics">
        <title>Expression of sulfatases in Rhodopirellula baltica and the diversity of sulfatases in the genus Rhodopirellula.</title>
        <authorList>
            <person name="Wegner C.E."/>
            <person name="Richter-Heitmann T."/>
            <person name="Klindworth A."/>
            <person name="Klockow C."/>
            <person name="Richter M."/>
            <person name="Achstetter T."/>
            <person name="Glockner F.O."/>
            <person name="Harder J."/>
        </authorList>
    </citation>
    <scope>NUCLEOTIDE SEQUENCE [LARGE SCALE GENOMIC DNA]</scope>
    <source>
        <strain evidence="2 3">SM1</strain>
    </source>
</reference>
<comment type="caution">
    <text evidence="2">The sequence shown here is derived from an EMBL/GenBank/DDBJ whole genome shotgun (WGS) entry which is preliminary data.</text>
</comment>
<evidence type="ECO:0000313" key="3">
    <source>
        <dbReference type="Proteomes" id="UP000011991"/>
    </source>
</evidence>
<keyword evidence="1" id="KW-1133">Transmembrane helix</keyword>
<dbReference type="EMBL" id="ANOG01001020">
    <property type="protein sequence ID" value="EMI15918.1"/>
    <property type="molecule type" value="Genomic_DNA"/>
</dbReference>
<keyword evidence="1" id="KW-0812">Transmembrane</keyword>
<dbReference type="PATRIC" id="fig|1265738.3.peg.7126"/>
<keyword evidence="1" id="KW-0472">Membrane</keyword>
<proteinExistence type="predicted"/>
<name>M5R8V0_9BACT</name>
<evidence type="ECO:0000256" key="1">
    <source>
        <dbReference type="SAM" id="Phobius"/>
    </source>
</evidence>
<protein>
    <submittedName>
        <fullName evidence="2">Uncharacterized protein</fullName>
    </submittedName>
</protein>
<keyword evidence="3" id="KW-1185">Reference proteome</keyword>
<gene>
    <name evidence="2" type="ORF">RMSM_07148</name>
</gene>
<sequence>MFSIAMIAELKKPAAAQRIALVTLAVVVVYIGMWGSLVNVRN</sequence>
<accession>M5R8V0</accession>
<evidence type="ECO:0000313" key="2">
    <source>
        <dbReference type="EMBL" id="EMI15918.1"/>
    </source>
</evidence>
<organism evidence="2 3">
    <name type="scientific">Rhodopirellula maiorica SM1</name>
    <dbReference type="NCBI Taxonomy" id="1265738"/>
    <lineage>
        <taxon>Bacteria</taxon>
        <taxon>Pseudomonadati</taxon>
        <taxon>Planctomycetota</taxon>
        <taxon>Planctomycetia</taxon>
        <taxon>Pirellulales</taxon>
        <taxon>Pirellulaceae</taxon>
        <taxon>Novipirellula</taxon>
    </lineage>
</organism>